<dbReference type="PROSITE" id="PS51462">
    <property type="entry name" value="NUDIX"/>
    <property type="match status" value="1"/>
</dbReference>
<keyword evidence="2 3" id="KW-0378">Hydrolase</keyword>
<evidence type="ECO:0000256" key="2">
    <source>
        <dbReference type="ARBA" id="ARBA00022801"/>
    </source>
</evidence>
<dbReference type="STRING" id="1402135.SAMN05444149_104193"/>
<dbReference type="InterPro" id="IPR020476">
    <property type="entry name" value="Nudix_hydrolase"/>
</dbReference>
<organism evidence="5 6">
    <name type="scientific">Pseudosulfitobacter pseudonitzschiae</name>
    <dbReference type="NCBI Taxonomy" id="1402135"/>
    <lineage>
        <taxon>Bacteria</taxon>
        <taxon>Pseudomonadati</taxon>
        <taxon>Pseudomonadota</taxon>
        <taxon>Alphaproteobacteria</taxon>
        <taxon>Rhodobacterales</taxon>
        <taxon>Roseobacteraceae</taxon>
        <taxon>Pseudosulfitobacter</taxon>
    </lineage>
</organism>
<proteinExistence type="inferred from homology"/>
<dbReference type="OrthoDB" id="9816040at2"/>
<dbReference type="AlphaFoldDB" id="A0A221K4Z1"/>
<dbReference type="eggNOG" id="COG0494">
    <property type="taxonomic scope" value="Bacteria"/>
</dbReference>
<evidence type="ECO:0000313" key="6">
    <source>
        <dbReference type="Proteomes" id="UP000199754"/>
    </source>
</evidence>
<gene>
    <name evidence="5" type="ORF">SULPSESMR1_03166</name>
</gene>
<dbReference type="Pfam" id="PF00293">
    <property type="entry name" value="NUDIX"/>
    <property type="match status" value="1"/>
</dbReference>
<dbReference type="InterPro" id="IPR020084">
    <property type="entry name" value="NUDIX_hydrolase_CS"/>
</dbReference>
<dbReference type="Gene3D" id="3.90.79.10">
    <property type="entry name" value="Nucleoside Triphosphate Pyrophosphohydrolase"/>
    <property type="match status" value="1"/>
</dbReference>
<feature type="domain" description="Nudix hydrolase" evidence="4">
    <location>
        <begin position="14"/>
        <end position="148"/>
    </location>
</feature>
<reference evidence="5 6" key="1">
    <citation type="submission" date="2017-07" db="EMBL/GenBank/DDBJ databases">
        <title>Genome Sequence of Sulfitobacter pseudonitzschiae Strain SMR1 Isolated from a culture of the Diatom Skeletonema marinoi.</title>
        <authorList>
            <person name="Topel M."/>
            <person name="Pinder M.I.M."/>
            <person name="Johansson O.N."/>
            <person name="Kourtchenko O."/>
            <person name="Godhe A."/>
            <person name="Clarke A.K."/>
        </authorList>
    </citation>
    <scope>NUCLEOTIDE SEQUENCE [LARGE SCALE GENOMIC DNA]</scope>
    <source>
        <strain evidence="5 6">SMR1</strain>
    </source>
</reference>
<dbReference type="RefSeq" id="WP_089421704.1">
    <property type="nucleotide sequence ID" value="NZ_CP022415.1"/>
</dbReference>
<dbReference type="InterPro" id="IPR000086">
    <property type="entry name" value="NUDIX_hydrolase_dom"/>
</dbReference>
<comment type="similarity">
    <text evidence="3">Belongs to the Nudix hydrolase family.</text>
</comment>
<dbReference type="PRINTS" id="PR00502">
    <property type="entry name" value="NUDIXFAMILY"/>
</dbReference>
<evidence type="ECO:0000259" key="4">
    <source>
        <dbReference type="PROSITE" id="PS51462"/>
    </source>
</evidence>
<dbReference type="Proteomes" id="UP000199754">
    <property type="component" value="Chromosome"/>
</dbReference>
<keyword evidence="6" id="KW-1185">Reference proteome</keyword>
<dbReference type="PROSITE" id="PS00893">
    <property type="entry name" value="NUDIX_BOX"/>
    <property type="match status" value="1"/>
</dbReference>
<dbReference type="InterPro" id="IPR015797">
    <property type="entry name" value="NUDIX_hydrolase-like_dom_sf"/>
</dbReference>
<comment type="cofactor">
    <cofactor evidence="1">
        <name>Mg(2+)</name>
        <dbReference type="ChEBI" id="CHEBI:18420"/>
    </cofactor>
</comment>
<evidence type="ECO:0000256" key="1">
    <source>
        <dbReference type="ARBA" id="ARBA00001946"/>
    </source>
</evidence>
<protein>
    <submittedName>
        <fullName evidence="5">RNA pyrophosphohydrolase</fullName>
    </submittedName>
</protein>
<dbReference type="GO" id="GO:0016787">
    <property type="term" value="F:hydrolase activity"/>
    <property type="evidence" value="ECO:0007669"/>
    <property type="project" value="UniProtKB-KW"/>
</dbReference>
<accession>A0A221K4Z1</accession>
<dbReference type="KEGG" id="spse:SULPSESMR1_03166"/>
<evidence type="ECO:0000313" key="5">
    <source>
        <dbReference type="EMBL" id="ASM73943.1"/>
    </source>
</evidence>
<dbReference type="SUPFAM" id="SSF55811">
    <property type="entry name" value="Nudix"/>
    <property type="match status" value="1"/>
</dbReference>
<dbReference type="EMBL" id="CP022415">
    <property type="protein sequence ID" value="ASM73943.1"/>
    <property type="molecule type" value="Genomic_DNA"/>
</dbReference>
<name>A0A221K4Z1_9RHOB</name>
<evidence type="ECO:0000256" key="3">
    <source>
        <dbReference type="RuleBase" id="RU003476"/>
    </source>
</evidence>
<sequence>MIRRVGPPPIKDRKYTQRSGAYAILPVRGGVLLTGQQGDWLDIQLPGGGIDPGESPQQTLHREVREETGWAIAQPLRLGAFRRFVYMPEYDMWAEKLCTVFVARPTRRISDPIEPDHVSLVLPWAEAIASIGNDGDRLFLQRYASSSV</sequence>